<reference evidence="4" key="2">
    <citation type="submission" date="2010-01" db="EMBL/GenBank/DDBJ databases">
        <title>The complete genome of Geodermatophilus obscurus DSM 43160.</title>
        <authorList>
            <consortium name="US DOE Joint Genome Institute (JGI-PGF)"/>
            <person name="Lucas S."/>
            <person name="Copeland A."/>
            <person name="Lapidus A."/>
            <person name="Glavina del Rio T."/>
            <person name="Dalin E."/>
            <person name="Tice H."/>
            <person name="Bruce D."/>
            <person name="Goodwin L."/>
            <person name="Pitluck S."/>
            <person name="Kyrpides N."/>
            <person name="Mavromatis K."/>
            <person name="Ivanova N."/>
            <person name="Munk A.C."/>
            <person name="Brettin T."/>
            <person name="Detter J.C."/>
            <person name="Han C."/>
            <person name="Larimer F."/>
            <person name="Land M."/>
            <person name="Hauser L."/>
            <person name="Markowitz V."/>
            <person name="Cheng J.-F."/>
            <person name="Hugenholtz P."/>
            <person name="Woyke T."/>
            <person name="Wu D."/>
            <person name="Jando M."/>
            <person name="Schneider S."/>
            <person name="Klenk H.-P."/>
            <person name="Eisen J.A."/>
        </authorList>
    </citation>
    <scope>NUCLEOTIDE SEQUENCE [LARGE SCALE GENOMIC DNA]</scope>
    <source>
        <strain evidence="4">ATCC 25078 / DSM 43160 / JCM 3152 / KCC A-0152 / KCTC 9177 / NBRC 13315 / NRRL B-3577 / G-20</strain>
    </source>
</reference>
<feature type="transmembrane region" description="Helical" evidence="2">
    <location>
        <begin position="278"/>
        <end position="296"/>
    </location>
</feature>
<sequence>MLFPTVLSQDGPAHVAGAWVLLHSGDDDATGALLREHYRSDLTPVPNMLATLLLTALLPLAGPDGAEALLVAGLVLGLVAALAWVVRALDRRAWWLAAAALPLAGSHLVAYGFYNFVLGVIGALLVLAVALRRRDGWRVAGAAGLTALLVLTWTAHLLPWVFAAGSALVLAGVRTVCAVRGGRAVPAAVRQHAVPVLLAVLPSAALTARYLATGEGPPAEGEIGPSWSRLGALLIGLRPFVTGWGEELLPALLTVVVLAVLAAAALRRARPGGSGLGPERVALGLLLAGVTAVYWLTPDRLGEDFGFLAARLAWFPPLLLVLWAATRPPGPRVGAAATVLLVAAASAAALSRLPAQDAAADEVGELLALAEQIPPGSTIAVLQYDRSVVWPGTGSPDPLRHESSRLAVRAGGVDVGHYEAVHDYFQVRFDGPPYLRQRLDADPELHGLERIPPVVDLPAVRGDLDAVVVLGLDRAGEDVRRTEGTREVTAELRTHYAQVATSPSGLAVLWRADPPSGHTAAGGSAATPRGDPQVPVPDHRGTADPPRPRRRRGAPVPGRRESFGGRVRRPQPGTGSPADVGPAGSAAPEVIVADVRVPVARAGTVVGAAGSAGWPLDRRTRVA</sequence>
<evidence type="ECO:0000313" key="3">
    <source>
        <dbReference type="EMBL" id="ADB76660.1"/>
    </source>
</evidence>
<accession>D2SEM4</accession>
<keyword evidence="2" id="KW-1133">Transmembrane helix</keyword>
<keyword evidence="2" id="KW-0812">Transmembrane</keyword>
<name>D2SEM4_GEOOG</name>
<feature type="compositionally biased region" description="Low complexity" evidence="1">
    <location>
        <begin position="514"/>
        <end position="528"/>
    </location>
</feature>
<feature type="transmembrane region" description="Helical" evidence="2">
    <location>
        <begin position="45"/>
        <end position="62"/>
    </location>
</feature>
<keyword evidence="4" id="KW-1185">Reference proteome</keyword>
<evidence type="ECO:0000256" key="2">
    <source>
        <dbReference type="SAM" id="Phobius"/>
    </source>
</evidence>
<dbReference type="STRING" id="526225.Gobs_4095"/>
<feature type="transmembrane region" description="Helical" evidence="2">
    <location>
        <begin position="308"/>
        <end position="326"/>
    </location>
</feature>
<feature type="transmembrane region" description="Helical" evidence="2">
    <location>
        <begin position="333"/>
        <end position="350"/>
    </location>
</feature>
<feature type="region of interest" description="Disordered" evidence="1">
    <location>
        <begin position="508"/>
        <end position="585"/>
    </location>
</feature>
<dbReference type="OrthoDB" id="5180847at2"/>
<organism evidence="3 4">
    <name type="scientific">Geodermatophilus obscurus (strain ATCC 25078 / DSM 43160 / JCM 3152 / CCUG 61914 / KCC A-0152 / KCTC 9177 / NBRC 13315 / NRRL B-3577 / G-20)</name>
    <dbReference type="NCBI Taxonomy" id="526225"/>
    <lineage>
        <taxon>Bacteria</taxon>
        <taxon>Bacillati</taxon>
        <taxon>Actinomycetota</taxon>
        <taxon>Actinomycetes</taxon>
        <taxon>Geodermatophilales</taxon>
        <taxon>Geodermatophilaceae</taxon>
        <taxon>Geodermatophilus</taxon>
    </lineage>
</organism>
<feature type="transmembrane region" description="Helical" evidence="2">
    <location>
        <begin position="116"/>
        <end position="132"/>
    </location>
</feature>
<dbReference type="eggNOG" id="ENOG50339YQ">
    <property type="taxonomic scope" value="Bacteria"/>
</dbReference>
<feature type="transmembrane region" description="Helical" evidence="2">
    <location>
        <begin position="139"/>
        <end position="155"/>
    </location>
</feature>
<protein>
    <recommendedName>
        <fullName evidence="5">Glycosyltransferase RgtA/B/C/D-like domain-containing protein</fullName>
    </recommendedName>
</protein>
<dbReference type="RefSeq" id="WP_012950085.1">
    <property type="nucleotide sequence ID" value="NC_013757.1"/>
</dbReference>
<keyword evidence="2" id="KW-0472">Membrane</keyword>
<evidence type="ECO:0000313" key="4">
    <source>
        <dbReference type="Proteomes" id="UP000001382"/>
    </source>
</evidence>
<evidence type="ECO:0000256" key="1">
    <source>
        <dbReference type="SAM" id="MobiDB-lite"/>
    </source>
</evidence>
<proteinExistence type="predicted"/>
<dbReference type="KEGG" id="gob:Gobs_4095"/>
<reference evidence="3 4" key="1">
    <citation type="journal article" date="2010" name="Stand. Genomic Sci.">
        <title>Complete genome sequence of Geodermatophilus obscurus type strain (G-20).</title>
        <authorList>
            <person name="Ivanova N."/>
            <person name="Sikorski J."/>
            <person name="Jando M."/>
            <person name="Munk C."/>
            <person name="Lapidus A."/>
            <person name="Glavina Del Rio T."/>
            <person name="Copeland A."/>
            <person name="Tice H."/>
            <person name="Cheng J.-F."/>
            <person name="Lucas S."/>
            <person name="Chen F."/>
            <person name="Nolan M."/>
            <person name="Bruce D."/>
            <person name="Goodwin L."/>
            <person name="Pitluck S."/>
            <person name="Mavromatis K."/>
            <person name="Mikhailova N."/>
            <person name="Pati A."/>
            <person name="Chen A."/>
            <person name="Palaniappan K."/>
            <person name="Land M."/>
            <person name="Hauser L."/>
            <person name="Chang Y.-J."/>
            <person name="Jeffries C.D."/>
            <person name="Meincke L."/>
            <person name="Brettin T."/>
            <person name="Detter J.C."/>
            <person name="Detter J.C."/>
            <person name="Rohde M."/>
            <person name="Goeker M."/>
            <person name="Bristow J."/>
            <person name="Eisen J.A."/>
            <person name="Markowitz V."/>
            <person name="Hugenholtz P."/>
            <person name="Kyrpides N.C."/>
            <person name="Klenk H.-P."/>
        </authorList>
    </citation>
    <scope>NUCLEOTIDE SEQUENCE [LARGE SCALE GENOMIC DNA]</scope>
    <source>
        <strain evidence="4">ATCC 25078 / DSM 43160 / JCM 3152 / KCC A-0152 / KCTC 9177 / NBRC 13315 / NRRL B-3577 / G-20</strain>
    </source>
</reference>
<feature type="transmembrane region" description="Helical" evidence="2">
    <location>
        <begin position="248"/>
        <end position="266"/>
    </location>
</feature>
<dbReference type="AlphaFoldDB" id="D2SEM4"/>
<gene>
    <name evidence="3" type="ordered locus">Gobs_4095</name>
</gene>
<dbReference type="HOGENOM" id="CLU_438543_0_0_11"/>
<dbReference type="Proteomes" id="UP000001382">
    <property type="component" value="Chromosome"/>
</dbReference>
<feature type="transmembrane region" description="Helical" evidence="2">
    <location>
        <begin position="68"/>
        <end position="86"/>
    </location>
</feature>
<dbReference type="EMBL" id="CP001867">
    <property type="protein sequence ID" value="ADB76660.1"/>
    <property type="molecule type" value="Genomic_DNA"/>
</dbReference>
<evidence type="ECO:0008006" key="5">
    <source>
        <dbReference type="Google" id="ProtNLM"/>
    </source>
</evidence>